<reference evidence="2 3" key="1">
    <citation type="journal article" date="2011" name="J. Bacteriol.">
        <title>Complete genome sequences of two hemotropic Mycoplasmas, Mycoplasma haemofelis strain Ohio2 and Mycoplasma suis strain Illinois.</title>
        <authorList>
            <person name="Messick J.B."/>
            <person name="Santos A.P."/>
            <person name="Guimaraes A.M."/>
        </authorList>
    </citation>
    <scope>NUCLEOTIDE SEQUENCE [LARGE SCALE GENOMIC DNA]</scope>
    <source>
        <strain evidence="2 3">Ohio2</strain>
    </source>
</reference>
<feature type="region of interest" description="Disordered" evidence="1">
    <location>
        <begin position="63"/>
        <end position="85"/>
    </location>
</feature>
<gene>
    <name evidence="2" type="ordered locus">MHF_0831</name>
</gene>
<evidence type="ECO:0000313" key="2">
    <source>
        <dbReference type="EMBL" id="AEG73095.1"/>
    </source>
</evidence>
<dbReference type="STRING" id="859194.MHF_0831"/>
<reference key="2">
    <citation type="submission" date="2011-05" db="EMBL/GenBank/DDBJ databases">
        <title>The Genome of Mycoplasma haemofelis Strain Ohio2, a pathogenic hemoplasma of the cat.</title>
        <authorList>
            <person name="Santos A.P."/>
            <person name="Guimaraes A.M.S."/>
            <person name="SanMiguel P.J."/>
            <person name="Martin S.W."/>
            <person name="Messick J.B."/>
        </authorList>
    </citation>
    <scope>NUCLEOTIDE SEQUENCE</scope>
    <source>
        <strain>Ohio2</strain>
    </source>
</reference>
<evidence type="ECO:0000256" key="1">
    <source>
        <dbReference type="SAM" id="MobiDB-lite"/>
    </source>
</evidence>
<sequence>MSPIMAIGKLPALGAASLGTASAVGGGYWALTRDSKTEVKEDLKSKYKLAILKEQADWDKKFNTLKGESNSPTYAPLKAAHDKRTSNESQAKTLHRQACEGVYALPKDHTQNLEEFVKYCFFNNLDKKESSKNLISTNGDFQDKWSTFSAKQEKDLSPDLVEAFKGKGNSNGDSGWQQKMVSGCKKLSERIYEGENEDFKNFCLK</sequence>
<dbReference type="AlphaFoldDB" id="F6FIP7"/>
<proteinExistence type="predicted"/>
<evidence type="ECO:0000313" key="3">
    <source>
        <dbReference type="Proteomes" id="UP000007952"/>
    </source>
</evidence>
<name>F6FIP7_MYCHI</name>
<dbReference type="KEGG" id="mhf:MHF_0831"/>
<accession>F6FIP7</accession>
<organism evidence="2 3">
    <name type="scientific">Mycoplasma haemofelis (strain Ohio2)</name>
    <dbReference type="NCBI Taxonomy" id="859194"/>
    <lineage>
        <taxon>Bacteria</taxon>
        <taxon>Bacillati</taxon>
        <taxon>Mycoplasmatota</taxon>
        <taxon>Mollicutes</taxon>
        <taxon>Mycoplasmataceae</taxon>
        <taxon>Mycoplasma</taxon>
    </lineage>
</organism>
<dbReference type="EMBL" id="CP002808">
    <property type="protein sequence ID" value="AEG73095.1"/>
    <property type="molecule type" value="Genomic_DNA"/>
</dbReference>
<dbReference type="HOGENOM" id="CLU_096783_0_0_14"/>
<protein>
    <submittedName>
        <fullName evidence="2">Uncharacterized protein</fullName>
    </submittedName>
</protein>
<dbReference type="Proteomes" id="UP000007952">
    <property type="component" value="Chromosome"/>
</dbReference>